<feature type="domain" description="SsuA/THI5-like" evidence="1">
    <location>
        <begin position="59"/>
        <end position="238"/>
    </location>
</feature>
<protein>
    <submittedName>
        <fullName evidence="2">Hydroxymethylpyrimidine-binding protein</fullName>
    </submittedName>
</protein>
<evidence type="ECO:0000313" key="2">
    <source>
        <dbReference type="EMBL" id="EKC62787.1"/>
    </source>
</evidence>
<dbReference type="PROSITE" id="PS51257">
    <property type="entry name" value="PROKAR_LIPOPROTEIN"/>
    <property type="match status" value="1"/>
</dbReference>
<dbReference type="InterPro" id="IPR015168">
    <property type="entry name" value="SsuA/THI5"/>
</dbReference>
<dbReference type="GO" id="GO:0009228">
    <property type="term" value="P:thiamine biosynthetic process"/>
    <property type="evidence" value="ECO:0007669"/>
    <property type="project" value="InterPro"/>
</dbReference>
<reference evidence="2" key="1">
    <citation type="journal article" date="2013" name="Environ. Microbiol.">
        <title>Microbiota from the distal guts of lean and obese adolescents exhibit partial functional redundancy besides clear differences in community structure.</title>
        <authorList>
            <person name="Ferrer M."/>
            <person name="Ruiz A."/>
            <person name="Lanza F."/>
            <person name="Haange S.B."/>
            <person name="Oberbach A."/>
            <person name="Till H."/>
            <person name="Bargiela R."/>
            <person name="Campoy C."/>
            <person name="Segura M.T."/>
            <person name="Richter M."/>
            <person name="von Bergen M."/>
            <person name="Seifert J."/>
            <person name="Suarez A."/>
        </authorList>
    </citation>
    <scope>NUCLEOTIDE SEQUENCE</scope>
</reference>
<organism evidence="2">
    <name type="scientific">human gut metagenome</name>
    <dbReference type="NCBI Taxonomy" id="408170"/>
    <lineage>
        <taxon>unclassified sequences</taxon>
        <taxon>metagenomes</taxon>
        <taxon>organismal metagenomes</taxon>
    </lineage>
</organism>
<proteinExistence type="predicted"/>
<gene>
    <name evidence="2" type="ORF">LEA_11663</name>
</gene>
<dbReference type="Gene3D" id="3.40.190.10">
    <property type="entry name" value="Periplasmic binding protein-like II"/>
    <property type="match status" value="2"/>
</dbReference>
<feature type="non-terminal residue" evidence="2">
    <location>
        <position position="238"/>
    </location>
</feature>
<sequence length="238" mass="25282">MKNKRFTAVATAAAIMLGVCGCAGNTVSSTVGGSTDVSSASGEAKDLEEVSVVLDWYPNGSHVFLYDAIEEGYYEEEGLKIKVEFPSNTNDAISMTSAGKADIGFYYMHDVIQANANQNIPVVSIGAAVQNPVNVLMSLGDKNIKTVADLKGKKIGYGGSVLNEAFVKTMLKNAGLKEDDAELIDVGFELMSSMTTGQVDATIGGFVSHEVPELENQGFTVNYIKPTENGVPDYTELV</sequence>
<dbReference type="InterPro" id="IPR027939">
    <property type="entry name" value="NMT1/THI5"/>
</dbReference>
<evidence type="ECO:0000259" key="1">
    <source>
        <dbReference type="Pfam" id="PF09084"/>
    </source>
</evidence>
<dbReference type="AlphaFoldDB" id="K1SPZ9"/>
<accession>K1SPZ9</accession>
<dbReference type="SUPFAM" id="SSF53850">
    <property type="entry name" value="Periplasmic binding protein-like II"/>
    <property type="match status" value="1"/>
</dbReference>
<dbReference type="PANTHER" id="PTHR31528:SF3">
    <property type="entry name" value="THIAMINE BIOSYNTHESIS PROTEIN HI_0357-RELATED"/>
    <property type="match status" value="1"/>
</dbReference>
<dbReference type="PANTHER" id="PTHR31528">
    <property type="entry name" value="4-AMINO-5-HYDROXYMETHYL-2-METHYLPYRIMIDINE PHOSPHATE SYNTHASE THI11-RELATED"/>
    <property type="match status" value="1"/>
</dbReference>
<name>K1SPZ9_9ZZZZ</name>
<comment type="caution">
    <text evidence="2">The sequence shown here is derived from an EMBL/GenBank/DDBJ whole genome shotgun (WGS) entry which is preliminary data.</text>
</comment>
<dbReference type="EMBL" id="AJWY01007870">
    <property type="protein sequence ID" value="EKC62787.1"/>
    <property type="molecule type" value="Genomic_DNA"/>
</dbReference>
<dbReference type="Pfam" id="PF09084">
    <property type="entry name" value="NMT1"/>
    <property type="match status" value="1"/>
</dbReference>